<feature type="signal peptide" evidence="1">
    <location>
        <begin position="1"/>
        <end position="20"/>
    </location>
</feature>
<keyword evidence="3" id="KW-1185">Reference proteome</keyword>
<dbReference type="InterPro" id="IPR014247">
    <property type="entry name" value="Spore_lipoprot_YhcN/YlaJ"/>
</dbReference>
<dbReference type="NCBIfam" id="TIGR02898">
    <property type="entry name" value="spore_YhcN_YlaJ"/>
    <property type="match status" value="1"/>
</dbReference>
<comment type="caution">
    <text evidence="2">The sequence shown here is derived from an EMBL/GenBank/DDBJ whole genome shotgun (WGS) entry which is preliminary data.</text>
</comment>
<evidence type="ECO:0000313" key="2">
    <source>
        <dbReference type="EMBL" id="KSU87855.1"/>
    </source>
</evidence>
<dbReference type="RefSeq" id="WP_090752785.1">
    <property type="nucleotide sequence ID" value="NZ_KQ758650.1"/>
</dbReference>
<dbReference type="AlphaFoldDB" id="A0A0V8JLH7"/>
<evidence type="ECO:0000313" key="3">
    <source>
        <dbReference type="Proteomes" id="UP000053681"/>
    </source>
</evidence>
<dbReference type="PROSITE" id="PS51257">
    <property type="entry name" value="PROKAR_LIPOPROTEIN"/>
    <property type="match status" value="1"/>
</dbReference>
<dbReference type="InterPro" id="IPR019076">
    <property type="entry name" value="Spore_lipoprot_YhcN/YlaJ-like"/>
</dbReference>
<sequence>MIKKSLFVAVSFATILSLFGCNTTDQGKDGLINDDTVRNVSYENEMDNNMNDVTQEKKRDQYAESRMEVANGAANRVNALSEVKNANVVIMNRDAYVAAVLEDKKKGKLTKEMETKIADEVKKSNNNIQEVYVSTNPDFVDRMNSYVNKLEDGYPITGIINEFNEVVRRVFPNNR</sequence>
<protein>
    <submittedName>
        <fullName evidence="2">Sporulation protein</fullName>
    </submittedName>
</protein>
<gene>
    <name evidence="2" type="ORF">AS180_11115</name>
</gene>
<feature type="chain" id="PRO_5038554188" evidence="1">
    <location>
        <begin position="21"/>
        <end position="175"/>
    </location>
</feature>
<organism evidence="2 3">
    <name type="scientific">Priestia veravalensis</name>
    <dbReference type="NCBI Taxonomy" id="1414648"/>
    <lineage>
        <taxon>Bacteria</taxon>
        <taxon>Bacillati</taxon>
        <taxon>Bacillota</taxon>
        <taxon>Bacilli</taxon>
        <taxon>Bacillales</taxon>
        <taxon>Bacillaceae</taxon>
        <taxon>Priestia</taxon>
    </lineage>
</organism>
<dbReference type="Pfam" id="PF09580">
    <property type="entry name" value="Spore_YhcN_YlaJ"/>
    <property type="match status" value="1"/>
</dbReference>
<proteinExistence type="predicted"/>
<keyword evidence="1" id="KW-0732">Signal</keyword>
<reference evidence="2 3" key="1">
    <citation type="submission" date="2015-11" db="EMBL/GenBank/DDBJ databases">
        <title>Bacillus caseinolyticus sp nov.</title>
        <authorList>
            <person name="Dastager S.G."/>
            <person name="Mawlankar R."/>
        </authorList>
    </citation>
    <scope>NUCLEOTIDE SEQUENCE [LARGE SCALE GENOMIC DNA]</scope>
    <source>
        <strain evidence="2 3">SGD-V-76</strain>
    </source>
</reference>
<evidence type="ECO:0000256" key="1">
    <source>
        <dbReference type="SAM" id="SignalP"/>
    </source>
</evidence>
<dbReference type="Proteomes" id="UP000053681">
    <property type="component" value="Unassembled WGS sequence"/>
</dbReference>
<accession>A0A0V8JLH7</accession>
<name>A0A0V8JLH7_9BACI</name>
<dbReference type="GO" id="GO:0030435">
    <property type="term" value="P:sporulation resulting in formation of a cellular spore"/>
    <property type="evidence" value="ECO:0007669"/>
    <property type="project" value="InterPro"/>
</dbReference>
<dbReference type="EMBL" id="LNQP01000034">
    <property type="protein sequence ID" value="KSU87855.1"/>
    <property type="molecule type" value="Genomic_DNA"/>
</dbReference>